<evidence type="ECO:0000259" key="1">
    <source>
        <dbReference type="PROSITE" id="PS51459"/>
    </source>
</evidence>
<dbReference type="SUPFAM" id="SSF140931">
    <property type="entry name" value="Fic-like"/>
    <property type="match status" value="1"/>
</dbReference>
<reference evidence="2 3" key="1">
    <citation type="journal article" date="2016" name="Nat. Commun.">
        <title>Thousands of microbial genomes shed light on interconnected biogeochemical processes in an aquifer system.</title>
        <authorList>
            <person name="Anantharaman K."/>
            <person name="Brown C.T."/>
            <person name="Hug L.A."/>
            <person name="Sharon I."/>
            <person name="Castelle C.J."/>
            <person name="Probst A.J."/>
            <person name="Thomas B.C."/>
            <person name="Singh A."/>
            <person name="Wilkins M.J."/>
            <person name="Karaoz U."/>
            <person name="Brodie E.L."/>
            <person name="Williams K.H."/>
            <person name="Hubbard S.S."/>
            <person name="Banfield J.F."/>
        </authorList>
    </citation>
    <scope>NUCLEOTIDE SEQUENCE [LARGE SCALE GENOMIC DNA]</scope>
</reference>
<dbReference type="Pfam" id="PF02661">
    <property type="entry name" value="Fic"/>
    <property type="match status" value="1"/>
</dbReference>
<proteinExistence type="predicted"/>
<dbReference type="Proteomes" id="UP000176558">
    <property type="component" value="Unassembled WGS sequence"/>
</dbReference>
<accession>A0A1G2UUD3</accession>
<organism evidence="2 3">
    <name type="scientific">Candidatus Zambryskibacteria bacterium RIFCSPLOWO2_12_FULL_39_23</name>
    <dbReference type="NCBI Taxonomy" id="1802776"/>
    <lineage>
        <taxon>Bacteria</taxon>
        <taxon>Candidatus Zambryskiibacteriota</taxon>
    </lineage>
</organism>
<evidence type="ECO:0000313" key="3">
    <source>
        <dbReference type="Proteomes" id="UP000176558"/>
    </source>
</evidence>
<dbReference type="EMBL" id="MHWT01000006">
    <property type="protein sequence ID" value="OHB13020.1"/>
    <property type="molecule type" value="Genomic_DNA"/>
</dbReference>
<dbReference type="PROSITE" id="PS51459">
    <property type="entry name" value="FIDO"/>
    <property type="match status" value="1"/>
</dbReference>
<gene>
    <name evidence="2" type="ORF">A3G99_00415</name>
</gene>
<feature type="domain" description="Fido" evidence="1">
    <location>
        <begin position="3"/>
        <end position="131"/>
    </location>
</feature>
<comment type="caution">
    <text evidence="2">The sequence shown here is derived from an EMBL/GenBank/DDBJ whole genome shotgun (WGS) entry which is preliminary data.</text>
</comment>
<dbReference type="InterPro" id="IPR036597">
    <property type="entry name" value="Fido-like_dom_sf"/>
</dbReference>
<protein>
    <recommendedName>
        <fullName evidence="1">Fido domain-containing protein</fullName>
    </recommendedName>
</protein>
<dbReference type="AlphaFoldDB" id="A0A1G2UUD3"/>
<dbReference type="NCBIfam" id="TIGR01550">
    <property type="entry name" value="DOC_P1"/>
    <property type="match status" value="1"/>
</dbReference>
<dbReference type="GO" id="GO:0016301">
    <property type="term" value="F:kinase activity"/>
    <property type="evidence" value="ECO:0007669"/>
    <property type="project" value="InterPro"/>
</dbReference>
<dbReference type="Gene3D" id="1.20.120.1870">
    <property type="entry name" value="Fic/DOC protein, Fido domain"/>
    <property type="match status" value="1"/>
</dbReference>
<evidence type="ECO:0000313" key="2">
    <source>
        <dbReference type="EMBL" id="OHB13020.1"/>
    </source>
</evidence>
<sequence length="143" mass="16567">MRTKIITIAEVEFTAFSLVRELMTGNEPIPEFGTRFPNVLESCLNTPFAQFSKKHLYRGLVGKSSILFYLMIKNHPFQNGNKRIAIMTLLVFLSNNNKWLKISQKNLYNFAVGIAKSRPTSKEKVLQNIYNTIERYLIDFTEI</sequence>
<dbReference type="InterPro" id="IPR006440">
    <property type="entry name" value="Doc"/>
</dbReference>
<name>A0A1G2UUD3_9BACT</name>
<dbReference type="InterPro" id="IPR003812">
    <property type="entry name" value="Fido"/>
</dbReference>
<dbReference type="InterPro" id="IPR053737">
    <property type="entry name" value="Type_II_TA_Toxin"/>
</dbReference>